<reference evidence="1 2" key="1">
    <citation type="submission" date="2023-03" db="EMBL/GenBank/DDBJ databases">
        <authorList>
            <person name="Kaur S."/>
            <person name="Espinosa-Saiz D."/>
            <person name="Velazquez E."/>
            <person name="Menendez E."/>
            <person name="diCenzo G.C."/>
        </authorList>
    </citation>
    <scope>NUCLEOTIDE SEQUENCE [LARGE SCALE GENOMIC DNA]</scope>
    <source>
        <strain evidence="1 2">LMG 27395</strain>
        <plasmid evidence="1 2">unnamed</plasmid>
    </source>
</reference>
<evidence type="ECO:0008006" key="3">
    <source>
        <dbReference type="Google" id="ProtNLM"/>
    </source>
</evidence>
<proteinExistence type="predicted"/>
<accession>A0ABY8D5I8</accession>
<geneLocation type="plasmid" evidence="1 2">
    <name>unnamed</name>
</geneLocation>
<evidence type="ECO:0000313" key="1">
    <source>
        <dbReference type="EMBL" id="WEX85612.1"/>
    </source>
</evidence>
<organism evidence="1 2">
    <name type="scientific">Sinorhizobium numidicum</name>
    <dbReference type="NCBI Taxonomy" id="680248"/>
    <lineage>
        <taxon>Bacteria</taxon>
        <taxon>Pseudomonadati</taxon>
        <taxon>Pseudomonadota</taxon>
        <taxon>Alphaproteobacteria</taxon>
        <taxon>Hyphomicrobiales</taxon>
        <taxon>Rhizobiaceae</taxon>
        <taxon>Sinorhizobium/Ensifer group</taxon>
        <taxon>Sinorhizobium</taxon>
    </lineage>
</organism>
<evidence type="ECO:0000313" key="2">
    <source>
        <dbReference type="Proteomes" id="UP001235547"/>
    </source>
</evidence>
<sequence>MTIPEKRADRADLDWEVEAAIAWHDEDPRATIATLLLDCNHLREQLARAEQFMSRGISRGWSPQFQRPEED</sequence>
<dbReference type="RefSeq" id="WP_280736530.1">
    <property type="nucleotide sequence ID" value="NZ_CP120369.1"/>
</dbReference>
<protein>
    <recommendedName>
        <fullName evidence="3">Dehydrogenase</fullName>
    </recommendedName>
</protein>
<dbReference type="EMBL" id="CP120372">
    <property type="protein sequence ID" value="WEX85612.1"/>
    <property type="molecule type" value="Genomic_DNA"/>
</dbReference>
<dbReference type="Proteomes" id="UP001235547">
    <property type="component" value="Plasmid unnamed"/>
</dbReference>
<keyword evidence="2" id="KW-1185">Reference proteome</keyword>
<name>A0ABY8D5I8_9HYPH</name>
<gene>
    <name evidence="1" type="ORF">PYH38_006043</name>
</gene>
<keyword evidence="1" id="KW-0614">Plasmid</keyword>